<proteinExistence type="predicted"/>
<name>A0A2M7BU93_9BACT</name>
<feature type="domain" description="NYN" evidence="1">
    <location>
        <begin position="4"/>
        <end position="55"/>
    </location>
</feature>
<reference evidence="3" key="1">
    <citation type="submission" date="2017-09" db="EMBL/GenBank/DDBJ databases">
        <title>Depth-based differentiation of microbial function through sediment-hosted aquifers and enrichment of novel symbionts in the deep terrestrial subsurface.</title>
        <authorList>
            <person name="Probst A.J."/>
            <person name="Ladd B."/>
            <person name="Jarett J.K."/>
            <person name="Geller-Mcgrath D.E."/>
            <person name="Sieber C.M.K."/>
            <person name="Emerson J.B."/>
            <person name="Anantharaman K."/>
            <person name="Thomas B.C."/>
            <person name="Malmstrom R."/>
            <person name="Stieglmeier M."/>
            <person name="Klingl A."/>
            <person name="Woyke T."/>
            <person name="Ryan C.M."/>
            <person name="Banfield J.F."/>
        </authorList>
    </citation>
    <scope>NUCLEOTIDE SEQUENCE [LARGE SCALE GENOMIC DNA]</scope>
</reference>
<dbReference type="Pfam" id="PF01936">
    <property type="entry name" value="NYN"/>
    <property type="match status" value="1"/>
</dbReference>
<evidence type="ECO:0000313" key="2">
    <source>
        <dbReference type="EMBL" id="PIV10128.1"/>
    </source>
</evidence>
<dbReference type="EMBL" id="PEUX01000045">
    <property type="protein sequence ID" value="PIV10128.1"/>
    <property type="molecule type" value="Genomic_DNA"/>
</dbReference>
<sequence>MPKAKVYIDGANVFYTQKDIGFSIDWEKTRKYLQESYDILEIRYYVGVKQDDEKMASYLIEIGKNSASSSAWWMNCQKDT</sequence>
<dbReference type="Proteomes" id="UP000229894">
    <property type="component" value="Unassembled WGS sequence"/>
</dbReference>
<comment type="caution">
    <text evidence="2">The sequence shown here is derived from an EMBL/GenBank/DDBJ whole genome shotgun (WGS) entry which is preliminary data.</text>
</comment>
<evidence type="ECO:0000259" key="1">
    <source>
        <dbReference type="Pfam" id="PF01936"/>
    </source>
</evidence>
<gene>
    <name evidence="2" type="ORF">COS49_02220</name>
</gene>
<accession>A0A2M7BU93</accession>
<organism evidence="2 3">
    <name type="scientific">Candidatus Portnoybacteria bacterium CG03_land_8_20_14_0_80_41_10</name>
    <dbReference type="NCBI Taxonomy" id="1974808"/>
    <lineage>
        <taxon>Bacteria</taxon>
        <taxon>Candidatus Portnoyibacteriota</taxon>
    </lineage>
</organism>
<dbReference type="InterPro" id="IPR021139">
    <property type="entry name" value="NYN"/>
</dbReference>
<dbReference type="Gene3D" id="3.40.50.1010">
    <property type="entry name" value="5'-nuclease"/>
    <property type="match status" value="1"/>
</dbReference>
<evidence type="ECO:0000313" key="3">
    <source>
        <dbReference type="Proteomes" id="UP000229894"/>
    </source>
</evidence>
<dbReference type="GO" id="GO:0004540">
    <property type="term" value="F:RNA nuclease activity"/>
    <property type="evidence" value="ECO:0007669"/>
    <property type="project" value="InterPro"/>
</dbReference>
<dbReference type="AlphaFoldDB" id="A0A2M7BU93"/>
<protein>
    <recommendedName>
        <fullName evidence="1">NYN domain-containing protein</fullName>
    </recommendedName>
</protein>